<dbReference type="GO" id="GO:0016757">
    <property type="term" value="F:glycosyltransferase activity"/>
    <property type="evidence" value="ECO:0007669"/>
    <property type="project" value="UniProtKB-KW"/>
</dbReference>
<dbReference type="PANTHER" id="PTHR47505:SF1">
    <property type="entry name" value="DNA UTILIZATION PROTEIN YHGH"/>
    <property type="match status" value="1"/>
</dbReference>
<keyword evidence="4" id="KW-1185">Reference proteome</keyword>
<comment type="similarity">
    <text evidence="1">Belongs to the ComF/GntX family.</text>
</comment>
<reference evidence="3 4" key="1">
    <citation type="journal article" date="2015" name="Genome Announc.">
        <title>Expanding the biotechnology potential of lactobacilli through comparative genomics of 213 strains and associated genera.</title>
        <authorList>
            <person name="Sun Z."/>
            <person name="Harris H.M."/>
            <person name="McCann A."/>
            <person name="Guo C."/>
            <person name="Argimon S."/>
            <person name="Zhang W."/>
            <person name="Yang X."/>
            <person name="Jeffery I.B."/>
            <person name="Cooney J.C."/>
            <person name="Kagawa T.F."/>
            <person name="Liu W."/>
            <person name="Song Y."/>
            <person name="Salvetti E."/>
            <person name="Wrobel A."/>
            <person name="Rasinkangas P."/>
            <person name="Parkhill J."/>
            <person name="Rea M.C."/>
            <person name="O'Sullivan O."/>
            <person name="Ritari J."/>
            <person name="Douillard F.P."/>
            <person name="Paul Ross R."/>
            <person name="Yang R."/>
            <person name="Briner A.E."/>
            <person name="Felis G.E."/>
            <person name="de Vos W.M."/>
            <person name="Barrangou R."/>
            <person name="Klaenhammer T.R."/>
            <person name="Caufield P.W."/>
            <person name="Cui Y."/>
            <person name="Zhang H."/>
            <person name="O'Toole P.W."/>
        </authorList>
    </citation>
    <scope>NUCLEOTIDE SEQUENCE [LARGE SCALE GENOMIC DNA]</scope>
    <source>
        <strain evidence="3 4">DSM 20444</strain>
    </source>
</reference>
<keyword evidence="3" id="KW-0328">Glycosyltransferase</keyword>
<organism evidence="3 4">
    <name type="scientific">Liquorilactobacillus mali KCTC 3596 = DSM 20444</name>
    <dbReference type="NCBI Taxonomy" id="1046596"/>
    <lineage>
        <taxon>Bacteria</taxon>
        <taxon>Bacillati</taxon>
        <taxon>Bacillota</taxon>
        <taxon>Bacilli</taxon>
        <taxon>Lactobacillales</taxon>
        <taxon>Lactobacillaceae</taxon>
        <taxon>Liquorilactobacillus</taxon>
    </lineage>
</organism>
<dbReference type="Proteomes" id="UP000050898">
    <property type="component" value="Unassembled WGS sequence"/>
</dbReference>
<evidence type="ECO:0000313" key="4">
    <source>
        <dbReference type="Proteomes" id="UP000050898"/>
    </source>
</evidence>
<name>A0A0R2E047_9LACO</name>
<comment type="caution">
    <text evidence="3">The sequence shown here is derived from an EMBL/GenBank/DDBJ whole genome shotgun (WGS) entry which is preliminary data.</text>
</comment>
<dbReference type="Pfam" id="PF00156">
    <property type="entry name" value="Pribosyltran"/>
    <property type="match status" value="1"/>
</dbReference>
<dbReference type="InterPro" id="IPR029057">
    <property type="entry name" value="PRTase-like"/>
</dbReference>
<keyword evidence="3" id="KW-0808">Transferase</keyword>
<dbReference type="PATRIC" id="fig|1046596.6.peg.998"/>
<protein>
    <submittedName>
        <fullName evidence="3">Amidophosphoribosyltransferase</fullName>
    </submittedName>
</protein>
<proteinExistence type="inferred from homology"/>
<dbReference type="CDD" id="cd06223">
    <property type="entry name" value="PRTases_typeI"/>
    <property type="match status" value="1"/>
</dbReference>
<dbReference type="InterPro" id="IPR000836">
    <property type="entry name" value="PRTase_dom"/>
</dbReference>
<dbReference type="PANTHER" id="PTHR47505">
    <property type="entry name" value="DNA UTILIZATION PROTEIN YHGH"/>
    <property type="match status" value="1"/>
</dbReference>
<gene>
    <name evidence="3" type="ORF">FD00_GL000919</name>
</gene>
<evidence type="ECO:0000256" key="1">
    <source>
        <dbReference type="ARBA" id="ARBA00008007"/>
    </source>
</evidence>
<evidence type="ECO:0000313" key="3">
    <source>
        <dbReference type="EMBL" id="KRN09583.1"/>
    </source>
</evidence>
<evidence type="ECO:0000259" key="2">
    <source>
        <dbReference type="Pfam" id="PF00156"/>
    </source>
</evidence>
<dbReference type="InterPro" id="IPR051910">
    <property type="entry name" value="ComF/GntX_DNA_util-trans"/>
</dbReference>
<accession>A0A0R2E047</accession>
<dbReference type="Gene3D" id="3.40.50.2020">
    <property type="match status" value="1"/>
</dbReference>
<sequence>MCQNRINEYFDLEWVLSLQQLKKKFLCKNCQNNLVELINYPRCPGCGRKMNKEDTCIDCRKWGSEYSDLLGNIALYEYNELMKKYFEKFKFMGDYYYSNIFNGELKEIVQKKYGKGWLFVPVPLSKQSFQIRMFNQVEALFSGLTFTELLAVRNDEKIKQSKLNRRERLRRRQPFVLNSNKRVEIEAANILLLDDIYTTGGTLYHAARIMKDAGAKKIKSITLAR</sequence>
<feature type="domain" description="Phosphoribosyltransferase" evidence="2">
    <location>
        <begin position="179"/>
        <end position="224"/>
    </location>
</feature>
<dbReference type="SUPFAM" id="SSF53271">
    <property type="entry name" value="PRTase-like"/>
    <property type="match status" value="1"/>
</dbReference>
<dbReference type="AlphaFoldDB" id="A0A0R2E047"/>
<dbReference type="EMBL" id="AYYH01000022">
    <property type="protein sequence ID" value="KRN09583.1"/>
    <property type="molecule type" value="Genomic_DNA"/>
</dbReference>